<evidence type="ECO:0000313" key="10">
    <source>
        <dbReference type="Proteomes" id="UP000185161"/>
    </source>
</evidence>
<evidence type="ECO:0000256" key="5">
    <source>
        <dbReference type="SAM" id="MobiDB-lite"/>
    </source>
</evidence>
<evidence type="ECO:0000256" key="4">
    <source>
        <dbReference type="RuleBase" id="RU361161"/>
    </source>
</evidence>
<dbReference type="InterPro" id="IPR002772">
    <property type="entry name" value="Glyco_hydro_3_C"/>
</dbReference>
<dbReference type="Gene3D" id="3.40.50.1700">
    <property type="entry name" value="Glycoside hydrolase family 3 C-terminal domain"/>
    <property type="match status" value="1"/>
</dbReference>
<dbReference type="Pfam" id="PF00933">
    <property type="entry name" value="Glyco_hydro_3"/>
    <property type="match status" value="1"/>
</dbReference>
<organism evidence="9 10">
    <name type="scientific">Sphingomonas koreensis</name>
    <dbReference type="NCBI Taxonomy" id="93064"/>
    <lineage>
        <taxon>Bacteria</taxon>
        <taxon>Pseudomonadati</taxon>
        <taxon>Pseudomonadota</taxon>
        <taxon>Alphaproteobacteria</taxon>
        <taxon>Sphingomonadales</taxon>
        <taxon>Sphingomonadaceae</taxon>
        <taxon>Sphingomonas</taxon>
    </lineage>
</organism>
<gene>
    <name evidence="9" type="ORF">BRX40_17330</name>
</gene>
<protein>
    <submittedName>
        <fullName evidence="9">1,4-beta-D-glucan glucohydrolase</fullName>
    </submittedName>
</protein>
<dbReference type="Pfam" id="PF01915">
    <property type="entry name" value="Glyco_hydro_3_C"/>
    <property type="match status" value="1"/>
</dbReference>
<sequence>MMRSLTGLALLLPILGGSTAAQDAPRSTSWRGDDWPVQTSPTPRDDAMEASLAGIVAGMTLEQKIGQMTQPDIRYVTPDEVRTHYIGSVLNGGGAWPGMRKDAALADWTALSDAYYRASMSTDMKVQVPVIWGTDAVHGHGNVAGATLFPHNIGLGAARDPGLVERIGRATAKQVRATGISWVFAPTLAVGENRRWGRTYESYSSDPAIVASYGAAMVRGLQGGLKGDGDVVATAKHYLGDGGTFQGVDQGENRASRKHMIQVQAAGYYPALDAGVQTVMATYNSWKDVAASKDYGKIHGNRELLTDVLKGRLGFDGFVVSDWNGIEQVPGCSKAHCPQAINAGIDMVMVPEDWKAFIANTVADVREGRIAMARIDDAVTRILRVKLRSGLFERNPAATAWAARPEALDDRALAREAVRKSVVLLKNGGALPLAPDKRVLVVGASADSLSNQTGGWSLTWQGTENGNADFRGGTTLLAALRKALGEANVTYSPDGSNVDVTRFDRVVAVIGETPYAEYHGDIRFPRPVAHSQLRPSDRAVIDAVAGKGVPVVTILYSGRPAYANDLINRSDAFVAAFLPGTEADGLADVLLKRGHDFTGRLSFAWPGSACSTGEAPGDIVQFPRGYGLSYGKAKRTVRLPEPAAPAACR</sequence>
<dbReference type="STRING" id="93064.BRX40_17330"/>
<dbReference type="GO" id="GO:0009251">
    <property type="term" value="P:glucan catabolic process"/>
    <property type="evidence" value="ECO:0007669"/>
    <property type="project" value="TreeGrafter"/>
</dbReference>
<feature type="compositionally biased region" description="Polar residues" evidence="5">
    <location>
        <begin position="19"/>
        <end position="30"/>
    </location>
</feature>
<feature type="chain" id="PRO_5012114675" evidence="6">
    <location>
        <begin position="24"/>
        <end position="649"/>
    </location>
</feature>
<dbReference type="InterPro" id="IPR001764">
    <property type="entry name" value="Glyco_hydro_3_N"/>
</dbReference>
<keyword evidence="6" id="KW-0732">Signal</keyword>
<evidence type="ECO:0000256" key="3">
    <source>
        <dbReference type="ARBA" id="ARBA00023295"/>
    </source>
</evidence>
<evidence type="ECO:0000259" key="7">
    <source>
        <dbReference type="Pfam" id="PF00933"/>
    </source>
</evidence>
<evidence type="ECO:0000256" key="1">
    <source>
        <dbReference type="ARBA" id="ARBA00005336"/>
    </source>
</evidence>
<keyword evidence="10" id="KW-1185">Reference proteome</keyword>
<keyword evidence="2 4" id="KW-0378">Hydrolase</keyword>
<evidence type="ECO:0000256" key="2">
    <source>
        <dbReference type="ARBA" id="ARBA00022801"/>
    </source>
</evidence>
<dbReference type="SUPFAM" id="SSF51445">
    <property type="entry name" value="(Trans)glycosidases"/>
    <property type="match status" value="1"/>
</dbReference>
<dbReference type="PRINTS" id="PR00133">
    <property type="entry name" value="GLHYDRLASE3"/>
</dbReference>
<evidence type="ECO:0000259" key="8">
    <source>
        <dbReference type="Pfam" id="PF01915"/>
    </source>
</evidence>
<feature type="domain" description="Glycoside hydrolase family 3 N-terminal" evidence="7">
    <location>
        <begin position="60"/>
        <end position="385"/>
    </location>
</feature>
<dbReference type="InterPro" id="IPR017853">
    <property type="entry name" value="GH"/>
</dbReference>
<evidence type="ECO:0000313" key="9">
    <source>
        <dbReference type="EMBL" id="APR53937.1"/>
    </source>
</evidence>
<dbReference type="EMBL" id="CP018820">
    <property type="protein sequence ID" value="APR53937.1"/>
    <property type="molecule type" value="Genomic_DNA"/>
</dbReference>
<dbReference type="InterPro" id="IPR051915">
    <property type="entry name" value="Cellulose_Degrad_GH3"/>
</dbReference>
<accession>A0A1L6JDM8</accession>
<dbReference type="GeneID" id="44134321"/>
<dbReference type="PANTHER" id="PTHR30620">
    <property type="entry name" value="PERIPLASMIC BETA-GLUCOSIDASE-RELATED"/>
    <property type="match status" value="1"/>
</dbReference>
<dbReference type="SUPFAM" id="SSF52279">
    <property type="entry name" value="Beta-D-glucan exohydrolase, C-terminal domain"/>
    <property type="match status" value="1"/>
</dbReference>
<dbReference type="InterPro" id="IPR036881">
    <property type="entry name" value="Glyco_hydro_3_C_sf"/>
</dbReference>
<dbReference type="AlphaFoldDB" id="A0A1L6JDM8"/>
<feature type="domain" description="Glycoside hydrolase family 3 C-terminal" evidence="8">
    <location>
        <begin position="422"/>
        <end position="630"/>
    </location>
</feature>
<evidence type="ECO:0000256" key="6">
    <source>
        <dbReference type="SAM" id="SignalP"/>
    </source>
</evidence>
<dbReference type="InterPro" id="IPR019800">
    <property type="entry name" value="Glyco_hydro_3_AS"/>
</dbReference>
<comment type="similarity">
    <text evidence="1 4">Belongs to the glycosyl hydrolase 3 family.</text>
</comment>
<dbReference type="PANTHER" id="PTHR30620:SF77">
    <property type="entry name" value="LYSOSOMAL BETA GLUCOSIDASE-LIKE"/>
    <property type="match status" value="1"/>
</dbReference>
<reference evidence="10" key="1">
    <citation type="submission" date="2016-12" db="EMBL/GenBank/DDBJ databases">
        <title>Whole genome sequencing of Sphingomonas sp. ABOJV.</title>
        <authorList>
            <person name="Conlan S."/>
            <person name="Thomas P.J."/>
            <person name="Mullikin J."/>
            <person name="Palmore T.N."/>
            <person name="Frank K.M."/>
            <person name="Segre J.A."/>
        </authorList>
    </citation>
    <scope>NUCLEOTIDE SEQUENCE [LARGE SCALE GENOMIC DNA]</scope>
    <source>
        <strain evidence="10">ABOJV</strain>
    </source>
</reference>
<dbReference type="PROSITE" id="PS00775">
    <property type="entry name" value="GLYCOSYL_HYDROL_F3"/>
    <property type="match status" value="1"/>
</dbReference>
<dbReference type="RefSeq" id="WP_075152452.1">
    <property type="nucleotide sequence ID" value="NZ_CP018820.1"/>
</dbReference>
<proteinExistence type="inferred from homology"/>
<dbReference type="Gene3D" id="3.20.20.300">
    <property type="entry name" value="Glycoside hydrolase, family 3, N-terminal domain"/>
    <property type="match status" value="1"/>
</dbReference>
<feature type="signal peptide" evidence="6">
    <location>
        <begin position="1"/>
        <end position="23"/>
    </location>
</feature>
<feature type="region of interest" description="Disordered" evidence="5">
    <location>
        <begin position="19"/>
        <end position="44"/>
    </location>
</feature>
<keyword evidence="3 4" id="KW-0326">Glycosidase</keyword>
<dbReference type="KEGG" id="skr:BRX40_17330"/>
<dbReference type="Proteomes" id="UP000185161">
    <property type="component" value="Chromosome"/>
</dbReference>
<dbReference type="GO" id="GO:0008422">
    <property type="term" value="F:beta-glucosidase activity"/>
    <property type="evidence" value="ECO:0007669"/>
    <property type="project" value="TreeGrafter"/>
</dbReference>
<name>A0A1L6JDM8_9SPHN</name>
<dbReference type="InterPro" id="IPR036962">
    <property type="entry name" value="Glyco_hydro_3_N_sf"/>
</dbReference>